<comment type="similarity">
    <text evidence="2">Belongs to the complex I subunit 6 family.</text>
</comment>
<evidence type="ECO:0000313" key="17">
    <source>
        <dbReference type="EMBL" id="QNG56363.1"/>
    </source>
</evidence>
<name>A0A7G7MU54_9CUCU</name>
<proteinExistence type="inferred from homology"/>
<evidence type="ECO:0000256" key="1">
    <source>
        <dbReference type="ARBA" id="ARBA00004225"/>
    </source>
</evidence>
<keyword evidence="8" id="KW-1278">Translocase</keyword>
<evidence type="ECO:0000256" key="2">
    <source>
        <dbReference type="ARBA" id="ARBA00005698"/>
    </source>
</evidence>
<dbReference type="PANTHER" id="PTHR11435">
    <property type="entry name" value="NADH UBIQUINONE OXIDOREDUCTASE SUBUNIT ND6"/>
    <property type="match status" value="1"/>
</dbReference>
<keyword evidence="6" id="KW-0679">Respiratory chain</keyword>
<sequence length="168" mass="20097">MTMLMYNLWMLSLIFMLMKHPLSMGLILLLQTISISMISGFMMFNFWYSYMLFLIMIGGMLVLFLYMTNVASNEKFKFSIKIFFLLLSLTFLFLLSIWMFNIKNNMMFSFNEIYIKLETNNNFLLSLNKYLNFPFYSIYLMLMVYLLITLIAIVKITNIKYGPLRPSY</sequence>
<keyword evidence="10 16" id="KW-1133">Transmembrane helix</keyword>
<organism evidence="17">
    <name type="scientific">Phalacridae gen. sp. MJ-2020</name>
    <dbReference type="NCBI Taxonomy" id="2762523"/>
    <lineage>
        <taxon>Eukaryota</taxon>
        <taxon>Metazoa</taxon>
        <taxon>Ecdysozoa</taxon>
        <taxon>Arthropoda</taxon>
        <taxon>Hexapoda</taxon>
        <taxon>Insecta</taxon>
        <taxon>Pterygota</taxon>
        <taxon>Neoptera</taxon>
        <taxon>Endopterygota</taxon>
        <taxon>Coleoptera</taxon>
        <taxon>Polyphaga</taxon>
        <taxon>Cucujiformia</taxon>
        <taxon>Phalacridae</taxon>
    </lineage>
</organism>
<keyword evidence="5" id="KW-0813">Transport</keyword>
<gene>
    <name evidence="17" type="primary">nad6</name>
</gene>
<evidence type="ECO:0000256" key="6">
    <source>
        <dbReference type="ARBA" id="ARBA00022660"/>
    </source>
</evidence>
<feature type="transmembrane region" description="Helical" evidence="16">
    <location>
        <begin position="133"/>
        <end position="154"/>
    </location>
</feature>
<feature type="transmembrane region" description="Helical" evidence="16">
    <location>
        <begin position="46"/>
        <end position="66"/>
    </location>
</feature>
<keyword evidence="12 17" id="KW-0496">Mitochondrion</keyword>
<evidence type="ECO:0000256" key="14">
    <source>
        <dbReference type="ARBA" id="ARBA00031019"/>
    </source>
</evidence>
<evidence type="ECO:0000256" key="9">
    <source>
        <dbReference type="ARBA" id="ARBA00022982"/>
    </source>
</evidence>
<dbReference type="AlphaFoldDB" id="A0A7G7MU54"/>
<comment type="subcellular location">
    <subcellularLocation>
        <location evidence="1">Mitochondrion membrane</location>
        <topology evidence="1">Multi-pass membrane protein</topology>
    </subcellularLocation>
</comment>
<keyword evidence="13 16" id="KW-0472">Membrane</keyword>
<keyword evidence="9" id="KW-0249">Electron transport</keyword>
<dbReference type="PANTHER" id="PTHR11435:SF1">
    <property type="entry name" value="NADH-UBIQUINONE OXIDOREDUCTASE CHAIN 6"/>
    <property type="match status" value="1"/>
</dbReference>
<dbReference type="EC" id="7.1.1.2" evidence="3"/>
<evidence type="ECO:0000256" key="11">
    <source>
        <dbReference type="ARBA" id="ARBA00023027"/>
    </source>
</evidence>
<reference evidence="17" key="1">
    <citation type="journal article" date="2020" name="Syst. Entomol.">
        <title>A comprehensive phylogeny of flat bark beetles (Coleoptera: Cucujidae) with a revised classification and a new South American genus.</title>
        <authorList>
            <person name="Jin M."/>
            <person name="Zwick A."/>
            <person name="Slipinski A."/>
            <person name="Marris J.W.M."/>
            <person name="Thomas M.C."/>
            <person name="Pang H."/>
        </authorList>
    </citation>
    <scope>NUCLEOTIDE SEQUENCE</scope>
</reference>
<evidence type="ECO:0000256" key="7">
    <source>
        <dbReference type="ARBA" id="ARBA00022692"/>
    </source>
</evidence>
<evidence type="ECO:0000256" key="5">
    <source>
        <dbReference type="ARBA" id="ARBA00022448"/>
    </source>
</evidence>
<dbReference type="GO" id="GO:0008137">
    <property type="term" value="F:NADH dehydrogenase (ubiquinone) activity"/>
    <property type="evidence" value="ECO:0007669"/>
    <property type="project" value="UniProtKB-EC"/>
</dbReference>
<keyword evidence="11" id="KW-0520">NAD</keyword>
<keyword evidence="7 16" id="KW-0812">Transmembrane</keyword>
<evidence type="ECO:0000256" key="12">
    <source>
        <dbReference type="ARBA" id="ARBA00023128"/>
    </source>
</evidence>
<evidence type="ECO:0000256" key="10">
    <source>
        <dbReference type="ARBA" id="ARBA00022989"/>
    </source>
</evidence>
<geneLocation type="mitochondrion" evidence="17"/>
<accession>A0A7G7MU54</accession>
<evidence type="ECO:0000256" key="16">
    <source>
        <dbReference type="SAM" id="Phobius"/>
    </source>
</evidence>
<evidence type="ECO:0000256" key="3">
    <source>
        <dbReference type="ARBA" id="ARBA00012944"/>
    </source>
</evidence>
<feature type="transmembrane region" description="Helical" evidence="16">
    <location>
        <begin position="78"/>
        <end position="100"/>
    </location>
</feature>
<evidence type="ECO:0000256" key="13">
    <source>
        <dbReference type="ARBA" id="ARBA00023136"/>
    </source>
</evidence>
<evidence type="ECO:0000256" key="4">
    <source>
        <dbReference type="ARBA" id="ARBA00021095"/>
    </source>
</evidence>
<protein>
    <recommendedName>
        <fullName evidence="4">NADH-ubiquinone oxidoreductase chain 6</fullName>
        <ecNumber evidence="3">7.1.1.2</ecNumber>
    </recommendedName>
    <alternativeName>
        <fullName evidence="14">NADH dehydrogenase subunit 6</fullName>
    </alternativeName>
</protein>
<evidence type="ECO:0000256" key="8">
    <source>
        <dbReference type="ARBA" id="ARBA00022967"/>
    </source>
</evidence>
<dbReference type="EMBL" id="MK614530">
    <property type="protein sequence ID" value="QNG56363.1"/>
    <property type="molecule type" value="Genomic_DNA"/>
</dbReference>
<dbReference type="GO" id="GO:0031966">
    <property type="term" value="C:mitochondrial membrane"/>
    <property type="evidence" value="ECO:0007669"/>
    <property type="project" value="UniProtKB-SubCell"/>
</dbReference>
<dbReference type="InterPro" id="IPR050269">
    <property type="entry name" value="ComplexI_Subunit6"/>
</dbReference>
<comment type="catalytic activity">
    <reaction evidence="15">
        <text>a ubiquinone + NADH + 5 H(+)(in) = a ubiquinol + NAD(+) + 4 H(+)(out)</text>
        <dbReference type="Rhea" id="RHEA:29091"/>
        <dbReference type="Rhea" id="RHEA-COMP:9565"/>
        <dbReference type="Rhea" id="RHEA-COMP:9566"/>
        <dbReference type="ChEBI" id="CHEBI:15378"/>
        <dbReference type="ChEBI" id="CHEBI:16389"/>
        <dbReference type="ChEBI" id="CHEBI:17976"/>
        <dbReference type="ChEBI" id="CHEBI:57540"/>
        <dbReference type="ChEBI" id="CHEBI:57945"/>
        <dbReference type="EC" id="7.1.1.2"/>
    </reaction>
</comment>
<evidence type="ECO:0000256" key="15">
    <source>
        <dbReference type="ARBA" id="ARBA00049551"/>
    </source>
</evidence>